<keyword evidence="2" id="KW-1185">Reference proteome</keyword>
<dbReference type="AlphaFoldDB" id="A0AAD6VHG9"/>
<comment type="caution">
    <text evidence="1">The sequence shown here is derived from an EMBL/GenBank/DDBJ whole genome shotgun (WGS) entry which is preliminary data.</text>
</comment>
<dbReference type="Proteomes" id="UP001219525">
    <property type="component" value="Unassembled WGS sequence"/>
</dbReference>
<accession>A0AAD6VHG9</accession>
<proteinExistence type="predicted"/>
<evidence type="ECO:0000313" key="2">
    <source>
        <dbReference type="Proteomes" id="UP001219525"/>
    </source>
</evidence>
<protein>
    <submittedName>
        <fullName evidence="1">Uncharacterized protein</fullName>
    </submittedName>
</protein>
<gene>
    <name evidence="1" type="ORF">GGX14DRAFT_619695</name>
</gene>
<dbReference type="EMBL" id="JARJCW010000022">
    <property type="protein sequence ID" value="KAJ7212986.1"/>
    <property type="molecule type" value="Genomic_DNA"/>
</dbReference>
<evidence type="ECO:0000313" key="1">
    <source>
        <dbReference type="EMBL" id="KAJ7212986.1"/>
    </source>
</evidence>
<organism evidence="1 2">
    <name type="scientific">Mycena pura</name>
    <dbReference type="NCBI Taxonomy" id="153505"/>
    <lineage>
        <taxon>Eukaryota</taxon>
        <taxon>Fungi</taxon>
        <taxon>Dikarya</taxon>
        <taxon>Basidiomycota</taxon>
        <taxon>Agaricomycotina</taxon>
        <taxon>Agaricomycetes</taxon>
        <taxon>Agaricomycetidae</taxon>
        <taxon>Agaricales</taxon>
        <taxon>Marasmiineae</taxon>
        <taxon>Mycenaceae</taxon>
        <taxon>Mycena</taxon>
    </lineage>
</organism>
<reference evidence="1" key="1">
    <citation type="submission" date="2023-03" db="EMBL/GenBank/DDBJ databases">
        <title>Massive genome expansion in bonnet fungi (Mycena s.s.) driven by repeated elements and novel gene families across ecological guilds.</title>
        <authorList>
            <consortium name="Lawrence Berkeley National Laboratory"/>
            <person name="Harder C.B."/>
            <person name="Miyauchi S."/>
            <person name="Viragh M."/>
            <person name="Kuo A."/>
            <person name="Thoen E."/>
            <person name="Andreopoulos B."/>
            <person name="Lu D."/>
            <person name="Skrede I."/>
            <person name="Drula E."/>
            <person name="Henrissat B."/>
            <person name="Morin E."/>
            <person name="Kohler A."/>
            <person name="Barry K."/>
            <person name="LaButti K."/>
            <person name="Morin E."/>
            <person name="Salamov A."/>
            <person name="Lipzen A."/>
            <person name="Mereny Z."/>
            <person name="Hegedus B."/>
            <person name="Baldrian P."/>
            <person name="Stursova M."/>
            <person name="Weitz H."/>
            <person name="Taylor A."/>
            <person name="Grigoriev I.V."/>
            <person name="Nagy L.G."/>
            <person name="Martin F."/>
            <person name="Kauserud H."/>
        </authorList>
    </citation>
    <scope>NUCLEOTIDE SEQUENCE</scope>
    <source>
        <strain evidence="1">9144</strain>
    </source>
</reference>
<sequence>MPPDAPTFLPVPPYASQYLRVATNLRSPFSEPVNLRMSPTNIHDRPHNLWSSPHHVRSFIGSVTQMSGDSEIQCLGDSEIRCLGDPAIRRFRRFGDSVVRWFTATTEQSPKEPWKLRPRPALSHPRLTMVLMDQTLSREFTALCPSRTTPVAIQVHLLPWLLAPPRRAVSQRFGVSQPPPNYLRNLSPSCISPSNLALKPPSSLALNLNPQTRPHDPEGTSGFLGVSGQFRSLGTSALGASAISAFGDPLGDFGDSEVHSHSRTTSEALSASAFRGFLVFLCFDAAALRSLGDFGGSQPLMNLRGPWCLGVTMPRRFGASAVQRFGVSLFRSFSQSQNLRRLNVSTFWSFSTSELRRFGVSAFRRFGVSAFRRFGASALRSFTASQLRTLWTLTQTPEVAPMQCFQRSLAFTLILRSSGRPFGL</sequence>
<name>A0AAD6VHG9_9AGAR</name>